<dbReference type="EMBL" id="JAGRRH010000024">
    <property type="protein sequence ID" value="KAG7343468.1"/>
    <property type="molecule type" value="Genomic_DNA"/>
</dbReference>
<dbReference type="Proteomes" id="UP000693970">
    <property type="component" value="Unassembled WGS sequence"/>
</dbReference>
<dbReference type="AlphaFoldDB" id="A0A9K3PDF2"/>
<feature type="region of interest" description="Disordered" evidence="1">
    <location>
        <begin position="1"/>
        <end position="21"/>
    </location>
</feature>
<accession>A0A9K3PDF2</accession>
<feature type="compositionally biased region" description="Pro residues" evidence="1">
    <location>
        <begin position="77"/>
        <end position="93"/>
    </location>
</feature>
<comment type="caution">
    <text evidence="2">The sequence shown here is derived from an EMBL/GenBank/DDBJ whole genome shotgun (WGS) entry which is preliminary data.</text>
</comment>
<feature type="compositionally biased region" description="Basic and acidic residues" evidence="1">
    <location>
        <begin position="167"/>
        <end position="177"/>
    </location>
</feature>
<feature type="compositionally biased region" description="Polar residues" evidence="1">
    <location>
        <begin position="1"/>
        <end position="19"/>
    </location>
</feature>
<protein>
    <submittedName>
        <fullName evidence="2">Uncharacterized protein</fullName>
    </submittedName>
</protein>
<name>A0A9K3PDF2_9STRA</name>
<keyword evidence="3" id="KW-1185">Reference proteome</keyword>
<feature type="compositionally biased region" description="Low complexity" evidence="1">
    <location>
        <begin position="129"/>
        <end position="145"/>
    </location>
</feature>
<reference evidence="2" key="1">
    <citation type="journal article" date="2021" name="Sci. Rep.">
        <title>Diploid genomic architecture of Nitzschia inconspicua, an elite biomass production diatom.</title>
        <authorList>
            <person name="Oliver A."/>
            <person name="Podell S."/>
            <person name="Pinowska A."/>
            <person name="Traller J.C."/>
            <person name="Smith S.R."/>
            <person name="McClure R."/>
            <person name="Beliaev A."/>
            <person name="Bohutskyi P."/>
            <person name="Hill E.A."/>
            <person name="Rabines A."/>
            <person name="Zheng H."/>
            <person name="Allen L.Z."/>
            <person name="Kuo A."/>
            <person name="Grigoriev I.V."/>
            <person name="Allen A.E."/>
            <person name="Hazlebeck D."/>
            <person name="Allen E.E."/>
        </authorList>
    </citation>
    <scope>NUCLEOTIDE SEQUENCE</scope>
    <source>
        <strain evidence="2">Hildebrandi</strain>
    </source>
</reference>
<evidence type="ECO:0000256" key="1">
    <source>
        <dbReference type="SAM" id="MobiDB-lite"/>
    </source>
</evidence>
<feature type="compositionally biased region" description="Low complexity" evidence="1">
    <location>
        <begin position="183"/>
        <end position="205"/>
    </location>
</feature>
<gene>
    <name evidence="2" type="ORF">IV203_021413</name>
</gene>
<proteinExistence type="predicted"/>
<feature type="compositionally biased region" description="Basic and acidic residues" evidence="1">
    <location>
        <begin position="208"/>
        <end position="229"/>
    </location>
</feature>
<feature type="compositionally biased region" description="Low complexity" evidence="1">
    <location>
        <begin position="51"/>
        <end position="64"/>
    </location>
</feature>
<reference evidence="2" key="2">
    <citation type="submission" date="2021-04" db="EMBL/GenBank/DDBJ databases">
        <authorList>
            <person name="Podell S."/>
        </authorList>
    </citation>
    <scope>NUCLEOTIDE SEQUENCE</scope>
    <source>
        <strain evidence="2">Hildebrandi</strain>
    </source>
</reference>
<evidence type="ECO:0000313" key="3">
    <source>
        <dbReference type="Proteomes" id="UP000693970"/>
    </source>
</evidence>
<evidence type="ECO:0000313" key="2">
    <source>
        <dbReference type="EMBL" id="KAG7343468.1"/>
    </source>
</evidence>
<sequence>MTKNRSGRTTSNFSSNPSSKEVLKATVGRISDIVLHLSEDDCDDASSFCSSMSGSSIDISGHDSSGSRDRSSTFPLHCPPPPAPPLSTPPPPLVVLTPEACSASQRLKAVSQQNKEGKSNKSVKVRQLSNSTVTSSASESRWDSSSTKDSMPTVSPGIQRRRPATVDSHKSGRKSRDVPILTSSLLFASRGRSLGGSLSPRSSSSHTKTIECDAENHARHDNFQDREANKILISGRGGASLN</sequence>
<feature type="compositionally biased region" description="Polar residues" evidence="1">
    <location>
        <begin position="102"/>
        <end position="114"/>
    </location>
</feature>
<feature type="region of interest" description="Disordered" evidence="1">
    <location>
        <begin position="51"/>
        <end position="242"/>
    </location>
</feature>
<organism evidence="2 3">
    <name type="scientific">Nitzschia inconspicua</name>
    <dbReference type="NCBI Taxonomy" id="303405"/>
    <lineage>
        <taxon>Eukaryota</taxon>
        <taxon>Sar</taxon>
        <taxon>Stramenopiles</taxon>
        <taxon>Ochrophyta</taxon>
        <taxon>Bacillariophyta</taxon>
        <taxon>Bacillariophyceae</taxon>
        <taxon>Bacillariophycidae</taxon>
        <taxon>Bacillariales</taxon>
        <taxon>Bacillariaceae</taxon>
        <taxon>Nitzschia</taxon>
    </lineage>
</organism>